<sequence length="104" mass="11307">MVAMGIKVEVFSVPGCSSCDQSRQLLKAVAAEFGEDQVVWRDVNILEEMDYAVELGVLVTPAIAIDGELVFPQLPSAARLREALARRLGRTEPGGAIHERSAKR</sequence>
<accession>A0A1K0IBL0</accession>
<organism evidence="2">
    <name type="scientific">Cupriavidus necator</name>
    <name type="common">Alcaligenes eutrophus</name>
    <name type="synonym">Ralstonia eutropha</name>
    <dbReference type="NCBI Taxonomy" id="106590"/>
    <lineage>
        <taxon>Bacteria</taxon>
        <taxon>Pseudomonadati</taxon>
        <taxon>Pseudomonadota</taxon>
        <taxon>Betaproteobacteria</taxon>
        <taxon>Burkholderiales</taxon>
        <taxon>Burkholderiaceae</taxon>
        <taxon>Cupriavidus</taxon>
    </lineage>
</organism>
<dbReference type="SUPFAM" id="SSF52833">
    <property type="entry name" value="Thioredoxin-like"/>
    <property type="match status" value="1"/>
</dbReference>
<dbReference type="Gene3D" id="3.40.30.10">
    <property type="entry name" value="Glutaredoxin"/>
    <property type="match status" value="1"/>
</dbReference>
<dbReference type="AlphaFoldDB" id="A0A1K0IBL0"/>
<dbReference type="EMBL" id="FMSH01000107">
    <property type="protein sequence ID" value="SCU74673.1"/>
    <property type="molecule type" value="Genomic_DNA"/>
</dbReference>
<dbReference type="Pfam" id="PF13192">
    <property type="entry name" value="Thioredoxin_3"/>
    <property type="match status" value="1"/>
</dbReference>
<name>A0A1K0IBL0_CUPNE</name>
<dbReference type="InterPro" id="IPR012336">
    <property type="entry name" value="Thioredoxin-like_fold"/>
</dbReference>
<proteinExistence type="predicted"/>
<reference evidence="2" key="1">
    <citation type="submission" date="2016-09" db="EMBL/GenBank/DDBJ databases">
        <authorList>
            <person name="Capua I."/>
            <person name="De Benedictis P."/>
            <person name="Joannis T."/>
            <person name="Lombin L.H."/>
            <person name="Cattoli G."/>
        </authorList>
    </citation>
    <scope>NUCLEOTIDE SEQUENCE</scope>
    <source>
        <strain evidence="2">B9</strain>
    </source>
</reference>
<evidence type="ECO:0000313" key="2">
    <source>
        <dbReference type="EMBL" id="SCU74673.1"/>
    </source>
</evidence>
<protein>
    <submittedName>
        <fullName evidence="2">Thioredoxin/glutaredoxin</fullName>
    </submittedName>
</protein>
<feature type="domain" description="Thioredoxin-like fold" evidence="1">
    <location>
        <begin position="7"/>
        <end position="83"/>
    </location>
</feature>
<gene>
    <name evidence="2" type="ORF">CNECB9_1950013</name>
</gene>
<dbReference type="InterPro" id="IPR036249">
    <property type="entry name" value="Thioredoxin-like_sf"/>
</dbReference>
<evidence type="ECO:0000259" key="1">
    <source>
        <dbReference type="Pfam" id="PF13192"/>
    </source>
</evidence>